<dbReference type="GO" id="GO:0003677">
    <property type="term" value="F:DNA binding"/>
    <property type="evidence" value="ECO:0007669"/>
    <property type="project" value="UniProtKB-KW"/>
</dbReference>
<evidence type="ECO:0000313" key="10">
    <source>
        <dbReference type="Proteomes" id="UP000838756"/>
    </source>
</evidence>
<dbReference type="AlphaFoldDB" id="A0A8S4QF07"/>
<dbReference type="SUPFAM" id="SSF57716">
    <property type="entry name" value="Glucocorticoid receptor-like (DNA-binding domain)"/>
    <property type="match status" value="1"/>
</dbReference>
<evidence type="ECO:0000256" key="2">
    <source>
        <dbReference type="ARBA" id="ARBA00022771"/>
    </source>
</evidence>
<keyword evidence="1" id="KW-0479">Metal-binding</keyword>
<keyword evidence="3" id="KW-0862">Zinc</keyword>
<evidence type="ECO:0000256" key="1">
    <source>
        <dbReference type="ARBA" id="ARBA00022723"/>
    </source>
</evidence>
<reference evidence="9" key="1">
    <citation type="submission" date="2022-03" db="EMBL/GenBank/DDBJ databases">
        <authorList>
            <person name="Lindestad O."/>
        </authorList>
    </citation>
    <scope>NUCLEOTIDE SEQUENCE</scope>
</reference>
<dbReference type="Pfam" id="PF21788">
    <property type="entry name" value="TNP-like_GBD"/>
    <property type="match status" value="1"/>
</dbReference>
<evidence type="ECO:0000259" key="8">
    <source>
        <dbReference type="Pfam" id="PF21788"/>
    </source>
</evidence>
<feature type="compositionally biased region" description="Polar residues" evidence="5">
    <location>
        <begin position="102"/>
        <end position="123"/>
    </location>
</feature>
<dbReference type="GO" id="GO:0008270">
    <property type="term" value="F:zinc ion binding"/>
    <property type="evidence" value="ECO:0007669"/>
    <property type="project" value="UniProtKB-KW"/>
</dbReference>
<accession>A0A8S4QF07</accession>
<name>A0A8S4QF07_9NEOP</name>
<evidence type="ECO:0000259" key="6">
    <source>
        <dbReference type="Pfam" id="PF05485"/>
    </source>
</evidence>
<dbReference type="InterPro" id="IPR048365">
    <property type="entry name" value="TNP-like_RNaseH_N"/>
</dbReference>
<evidence type="ECO:0000259" key="7">
    <source>
        <dbReference type="Pfam" id="PF21787"/>
    </source>
</evidence>
<dbReference type="Pfam" id="PF21787">
    <property type="entry name" value="TNP-like_RNaseH_N"/>
    <property type="match status" value="1"/>
</dbReference>
<dbReference type="InterPro" id="IPR048366">
    <property type="entry name" value="TNP-like_GBD"/>
</dbReference>
<organism evidence="9 10">
    <name type="scientific">Pararge aegeria aegeria</name>
    <dbReference type="NCBI Taxonomy" id="348720"/>
    <lineage>
        <taxon>Eukaryota</taxon>
        <taxon>Metazoa</taxon>
        <taxon>Ecdysozoa</taxon>
        <taxon>Arthropoda</taxon>
        <taxon>Hexapoda</taxon>
        <taxon>Insecta</taxon>
        <taxon>Pterygota</taxon>
        <taxon>Neoptera</taxon>
        <taxon>Endopterygota</taxon>
        <taxon>Lepidoptera</taxon>
        <taxon>Glossata</taxon>
        <taxon>Ditrysia</taxon>
        <taxon>Papilionoidea</taxon>
        <taxon>Nymphalidae</taxon>
        <taxon>Satyrinae</taxon>
        <taxon>Satyrini</taxon>
        <taxon>Parargina</taxon>
        <taxon>Pararge</taxon>
    </lineage>
</organism>
<keyword evidence="2" id="KW-0863">Zinc-finger</keyword>
<feature type="domain" description="Transposable element P transposase-like GTP-binding insertion" evidence="8">
    <location>
        <begin position="376"/>
        <end position="486"/>
    </location>
</feature>
<dbReference type="InterPro" id="IPR006612">
    <property type="entry name" value="THAP_Znf"/>
</dbReference>
<gene>
    <name evidence="9" type="primary">jg6025</name>
    <name evidence="9" type="ORF">PAEG_LOCUS501</name>
</gene>
<evidence type="ECO:0000313" key="9">
    <source>
        <dbReference type="EMBL" id="CAH2207882.1"/>
    </source>
</evidence>
<evidence type="ECO:0000256" key="3">
    <source>
        <dbReference type="ARBA" id="ARBA00022833"/>
    </source>
</evidence>
<dbReference type="Proteomes" id="UP000838756">
    <property type="component" value="Unassembled WGS sequence"/>
</dbReference>
<dbReference type="Pfam" id="PF05485">
    <property type="entry name" value="THAP"/>
    <property type="match status" value="1"/>
</dbReference>
<feature type="domain" description="Transposable element P transposase-like RNase H" evidence="7">
    <location>
        <begin position="229"/>
        <end position="348"/>
    </location>
</feature>
<comment type="caution">
    <text evidence="9">The sequence shown here is derived from an EMBL/GenBank/DDBJ whole genome shotgun (WGS) entry which is preliminary data.</text>
</comment>
<feature type="domain" description="THAP-type" evidence="6">
    <location>
        <begin position="22"/>
        <end position="75"/>
    </location>
</feature>
<dbReference type="OrthoDB" id="8948150at2759"/>
<proteinExistence type="predicted"/>
<protein>
    <submittedName>
        <fullName evidence="9">Jg6025 protein</fullName>
    </submittedName>
</protein>
<evidence type="ECO:0000256" key="5">
    <source>
        <dbReference type="SAM" id="MobiDB-lite"/>
    </source>
</evidence>
<keyword evidence="4" id="KW-0238">DNA-binding</keyword>
<evidence type="ECO:0000256" key="4">
    <source>
        <dbReference type="ARBA" id="ARBA00023125"/>
    </source>
</evidence>
<keyword evidence="10" id="KW-1185">Reference proteome</keyword>
<dbReference type="EMBL" id="CAKXAJ010001568">
    <property type="protein sequence ID" value="CAH2207882.1"/>
    <property type="molecule type" value="Genomic_DNA"/>
</dbReference>
<sequence>MKNIKKPTPVARKQYANTRLYREGLCRRWIVAACRPDLESRDIETIHKNYRICDIHFNPTQRLKKKLKANAVPTCNLPDPSEDVNNRTKSTQTDVEFDPCSSVPSTSAEELHNVTNQSMQRETTSGKRKLSNSSVNSCKIQKPTKPENYIPYQERESKFTAAHERIEFITKWLKQVYPGELFESEYNKFVMKLYLSSPLAYKCLYKSLNLPSEKMLRKKKIIDVGTYLSDSMIQCLKYKCEKLSKSEKVCVLNVSSMELKPELRRQVHTNQTIGFHDIEGLQTKNRATHVFVLIARGLFSKWTQPIAYCFSKNTINYHEITTWVQKTAMKILEIGFDVASITTDNESIFFVLSLKNPKYLLKNSKIAIMFDVPELINSLREVLMMNDIIYRDGGPDQLTASWDDIRSLYNLEQNKNCRLAHKLTNVHIGSLTLDRSKVKYAAQVFSRSVAAAIQCNIGSGKLPDKANGTATFVQRVNNLFDILNSSPHRTIDTYKYKKEYSGESYQNNTLVEFLRLVGRLRVIDKSNKDITVAVMCLNNFRKTINALLLLSMNLKTKGYNYFYTKRLNTDVINIFFKTVRQKLSVYREPTPLEFHEEFENNFINSATYTRSITSANECNKLCSQINFEFLIRNGFIEIQLNENAESEEDESAFLDIKSNKSEESEEEDEYMIENQSNQCEELDYSHFNEDRELDVQAIINNEIENILTQNQSQLEEVEDCLVYSVVEIDD</sequence>
<feature type="region of interest" description="Disordered" evidence="5">
    <location>
        <begin position="78"/>
        <end position="142"/>
    </location>
</feature>